<evidence type="ECO:0000256" key="6">
    <source>
        <dbReference type="ARBA" id="ARBA00011895"/>
    </source>
</evidence>
<evidence type="ECO:0000259" key="18">
    <source>
        <dbReference type="Pfam" id="PF00156"/>
    </source>
</evidence>
<dbReference type="EMBL" id="JAHLFE010000016">
    <property type="protein sequence ID" value="MBU3843439.1"/>
    <property type="molecule type" value="Genomic_DNA"/>
</dbReference>
<evidence type="ECO:0000256" key="10">
    <source>
        <dbReference type="ARBA" id="ARBA00022679"/>
    </source>
</evidence>
<dbReference type="GO" id="GO:0032263">
    <property type="term" value="P:GMP salvage"/>
    <property type="evidence" value="ECO:0007669"/>
    <property type="project" value="TreeGrafter"/>
</dbReference>
<dbReference type="GO" id="GO:0006166">
    <property type="term" value="P:purine ribonucleoside salvage"/>
    <property type="evidence" value="ECO:0007669"/>
    <property type="project" value="UniProtKB-KW"/>
</dbReference>
<keyword evidence="12 17" id="KW-0660">Purine salvage</keyword>
<evidence type="ECO:0000256" key="15">
    <source>
        <dbReference type="ARBA" id="ARBA00048811"/>
    </source>
</evidence>
<dbReference type="InterPro" id="IPR005904">
    <property type="entry name" value="Hxn_phspho_trans"/>
</dbReference>
<comment type="function">
    <text evidence="2">Purine salvage pathway enzyme which catalyzes the transfer of the ribosyl-5-phosphate group from 5-phospho-alpha-D-ribose 1-diphosphate (PRPP) to the N9 position of hypoxanthine to yield IMP (inosine 5'-monophosphate). To a lesser extent, can also act on guanine leading to GMP, but shows a highly less efficient activity with xanthine.</text>
</comment>
<evidence type="ECO:0000256" key="14">
    <source>
        <dbReference type="ARBA" id="ARBA00022842"/>
    </source>
</evidence>
<evidence type="ECO:0000256" key="16">
    <source>
        <dbReference type="ARBA" id="ARBA00049402"/>
    </source>
</evidence>
<evidence type="ECO:0000256" key="7">
    <source>
        <dbReference type="ARBA" id="ARBA00014105"/>
    </source>
</evidence>
<evidence type="ECO:0000256" key="5">
    <source>
        <dbReference type="ARBA" id="ARBA00008391"/>
    </source>
</evidence>
<dbReference type="GO" id="GO:0046100">
    <property type="term" value="P:hypoxanthine metabolic process"/>
    <property type="evidence" value="ECO:0007669"/>
    <property type="project" value="TreeGrafter"/>
</dbReference>
<name>A0A948TEI4_9GAMM</name>
<dbReference type="PANTHER" id="PTHR43340:SF1">
    <property type="entry name" value="HYPOXANTHINE PHOSPHORIBOSYLTRANSFERASE"/>
    <property type="match status" value="1"/>
</dbReference>
<keyword evidence="10 17" id="KW-0808">Transferase</keyword>
<evidence type="ECO:0000256" key="4">
    <source>
        <dbReference type="ARBA" id="ARBA00004669"/>
    </source>
</evidence>
<dbReference type="SUPFAM" id="SSF53271">
    <property type="entry name" value="PRTase-like"/>
    <property type="match status" value="1"/>
</dbReference>
<feature type="domain" description="Phosphoribosyltransferase" evidence="18">
    <location>
        <begin position="16"/>
        <end position="162"/>
    </location>
</feature>
<evidence type="ECO:0000313" key="20">
    <source>
        <dbReference type="Proteomes" id="UP000733611"/>
    </source>
</evidence>
<keyword evidence="11 17" id="KW-0479">Metal-binding</keyword>
<evidence type="ECO:0000256" key="2">
    <source>
        <dbReference type="ARBA" id="ARBA00003637"/>
    </source>
</evidence>
<evidence type="ECO:0000256" key="17">
    <source>
        <dbReference type="RuleBase" id="RU364099"/>
    </source>
</evidence>
<reference evidence="19" key="1">
    <citation type="journal article" date="2021" name="PeerJ">
        <title>Extensive microbial diversity within the chicken gut microbiome revealed by metagenomics and culture.</title>
        <authorList>
            <person name="Gilroy R."/>
            <person name="Ravi A."/>
            <person name="Getino M."/>
            <person name="Pursley I."/>
            <person name="Horton D.L."/>
            <person name="Alikhan N.F."/>
            <person name="Baker D."/>
            <person name="Gharbi K."/>
            <person name="Hall N."/>
            <person name="Watson M."/>
            <person name="Adriaenssens E.M."/>
            <person name="Foster-Nyarko E."/>
            <person name="Jarju S."/>
            <person name="Secka A."/>
            <person name="Antonio M."/>
            <person name="Oren A."/>
            <person name="Chaudhuri R.R."/>
            <person name="La Ragione R."/>
            <person name="Hildebrand F."/>
            <person name="Pallen M.J."/>
        </authorList>
    </citation>
    <scope>NUCLEOTIDE SEQUENCE</scope>
    <source>
        <strain evidence="19">378</strain>
    </source>
</reference>
<protein>
    <recommendedName>
        <fullName evidence="7 17">Hypoxanthine phosphoribosyltransferase</fullName>
        <ecNumber evidence="6 17">2.4.2.8</ecNumber>
    </recommendedName>
</protein>
<comment type="cofactor">
    <cofactor evidence="1 17">
        <name>Mg(2+)</name>
        <dbReference type="ChEBI" id="CHEBI:18420"/>
    </cofactor>
</comment>
<evidence type="ECO:0000256" key="3">
    <source>
        <dbReference type="ARBA" id="ARBA00004496"/>
    </source>
</evidence>
<comment type="pathway">
    <text evidence="4 17">Purine metabolism; IMP biosynthesis via salvage pathway; IMP from hypoxanthine: step 1/1.</text>
</comment>
<evidence type="ECO:0000256" key="9">
    <source>
        <dbReference type="ARBA" id="ARBA00022676"/>
    </source>
</evidence>
<dbReference type="EC" id="2.4.2.8" evidence="6 17"/>
<comment type="caution">
    <text evidence="19">The sequence shown here is derived from an EMBL/GenBank/DDBJ whole genome shotgun (WGS) entry which is preliminary data.</text>
</comment>
<comment type="similarity">
    <text evidence="5 17">Belongs to the purine/pyrimidine phosphoribosyltransferase family.</text>
</comment>
<dbReference type="GO" id="GO:0000287">
    <property type="term" value="F:magnesium ion binding"/>
    <property type="evidence" value="ECO:0007669"/>
    <property type="project" value="TreeGrafter"/>
</dbReference>
<dbReference type="GO" id="GO:0006178">
    <property type="term" value="P:guanine salvage"/>
    <property type="evidence" value="ECO:0007669"/>
    <property type="project" value="TreeGrafter"/>
</dbReference>
<evidence type="ECO:0000256" key="8">
    <source>
        <dbReference type="ARBA" id="ARBA00022490"/>
    </source>
</evidence>
<dbReference type="GO" id="GO:0000166">
    <property type="term" value="F:nucleotide binding"/>
    <property type="evidence" value="ECO:0007669"/>
    <property type="project" value="UniProtKB-KW"/>
</dbReference>
<dbReference type="AlphaFoldDB" id="A0A948TEI4"/>
<dbReference type="Gene3D" id="3.40.50.2020">
    <property type="match status" value="1"/>
</dbReference>
<evidence type="ECO:0000313" key="19">
    <source>
        <dbReference type="EMBL" id="MBU3843439.1"/>
    </source>
</evidence>
<evidence type="ECO:0000256" key="11">
    <source>
        <dbReference type="ARBA" id="ARBA00022723"/>
    </source>
</evidence>
<comment type="subcellular location">
    <subcellularLocation>
        <location evidence="3 17">Cytoplasm</location>
    </subcellularLocation>
</comment>
<gene>
    <name evidence="19" type="primary">hpt</name>
    <name evidence="19" type="ORF">H9847_00985</name>
</gene>
<dbReference type="PANTHER" id="PTHR43340">
    <property type="entry name" value="HYPOXANTHINE-GUANINE PHOSPHORIBOSYLTRANSFERASE"/>
    <property type="match status" value="1"/>
</dbReference>
<evidence type="ECO:0000256" key="13">
    <source>
        <dbReference type="ARBA" id="ARBA00022741"/>
    </source>
</evidence>
<comment type="catalytic activity">
    <reaction evidence="16">
        <text>IMP + diphosphate = hypoxanthine + 5-phospho-alpha-D-ribose 1-diphosphate</text>
        <dbReference type="Rhea" id="RHEA:17973"/>
        <dbReference type="ChEBI" id="CHEBI:17368"/>
        <dbReference type="ChEBI" id="CHEBI:33019"/>
        <dbReference type="ChEBI" id="CHEBI:58017"/>
        <dbReference type="ChEBI" id="CHEBI:58053"/>
        <dbReference type="EC" id="2.4.2.8"/>
    </reaction>
    <physiologicalReaction direction="right-to-left" evidence="16">
        <dbReference type="Rhea" id="RHEA:17975"/>
    </physiologicalReaction>
</comment>
<evidence type="ECO:0000256" key="1">
    <source>
        <dbReference type="ARBA" id="ARBA00001946"/>
    </source>
</evidence>
<sequence length="181" mass="20445">MEELQVKELKPVFTHEQLQERVQALGKEISADYHDKKLCCVCILKGAIPFFSDLIRAIDHPQMVIDTLRASSYGNTDHSSGKVNFIKDVELDVTGLDVLLVEDVVDTGLTMHEIVQHMYAKGARSVKIAVCIDKKERRQVEVDIAYHAFTLEEGFIVGYGLDLGEHYRQLDGIFEVVLANR</sequence>
<comment type="catalytic activity">
    <reaction evidence="15">
        <text>GMP + diphosphate = guanine + 5-phospho-alpha-D-ribose 1-diphosphate</text>
        <dbReference type="Rhea" id="RHEA:25424"/>
        <dbReference type="ChEBI" id="CHEBI:16235"/>
        <dbReference type="ChEBI" id="CHEBI:33019"/>
        <dbReference type="ChEBI" id="CHEBI:58017"/>
        <dbReference type="ChEBI" id="CHEBI:58115"/>
        <dbReference type="EC" id="2.4.2.8"/>
    </reaction>
    <physiologicalReaction direction="right-to-left" evidence="15">
        <dbReference type="Rhea" id="RHEA:25426"/>
    </physiologicalReaction>
</comment>
<accession>A0A948TEI4</accession>
<dbReference type="Pfam" id="PF00156">
    <property type="entry name" value="Pribosyltran"/>
    <property type="match status" value="1"/>
</dbReference>
<dbReference type="NCBIfam" id="TIGR01203">
    <property type="entry name" value="HGPRTase"/>
    <property type="match status" value="1"/>
</dbReference>
<keyword evidence="13 17" id="KW-0547">Nucleotide-binding</keyword>
<dbReference type="InterPro" id="IPR029057">
    <property type="entry name" value="PRTase-like"/>
</dbReference>
<dbReference type="GO" id="GO:0032264">
    <property type="term" value="P:IMP salvage"/>
    <property type="evidence" value="ECO:0007669"/>
    <property type="project" value="TreeGrafter"/>
</dbReference>
<dbReference type="InterPro" id="IPR050408">
    <property type="entry name" value="HGPRT"/>
</dbReference>
<keyword evidence="9 17" id="KW-0328">Glycosyltransferase</keyword>
<evidence type="ECO:0000256" key="12">
    <source>
        <dbReference type="ARBA" id="ARBA00022726"/>
    </source>
</evidence>
<dbReference type="GO" id="GO:0004422">
    <property type="term" value="F:hypoxanthine phosphoribosyltransferase activity"/>
    <property type="evidence" value="ECO:0007669"/>
    <property type="project" value="InterPro"/>
</dbReference>
<dbReference type="InterPro" id="IPR000836">
    <property type="entry name" value="PRTase_dom"/>
</dbReference>
<organism evidence="19 20">
    <name type="scientific">Candidatus Anaerobiospirillum pullicola</name>
    <dbReference type="NCBI Taxonomy" id="2838451"/>
    <lineage>
        <taxon>Bacteria</taxon>
        <taxon>Pseudomonadati</taxon>
        <taxon>Pseudomonadota</taxon>
        <taxon>Gammaproteobacteria</taxon>
        <taxon>Aeromonadales</taxon>
        <taxon>Succinivibrionaceae</taxon>
        <taxon>Anaerobiospirillum</taxon>
    </lineage>
</organism>
<reference evidence="19" key="2">
    <citation type="submission" date="2021-04" db="EMBL/GenBank/DDBJ databases">
        <authorList>
            <person name="Gilroy R."/>
        </authorList>
    </citation>
    <scope>NUCLEOTIDE SEQUENCE</scope>
    <source>
        <strain evidence="19">378</strain>
    </source>
</reference>
<dbReference type="GO" id="GO:0005829">
    <property type="term" value="C:cytosol"/>
    <property type="evidence" value="ECO:0007669"/>
    <property type="project" value="TreeGrafter"/>
</dbReference>
<keyword evidence="14 17" id="KW-0460">Magnesium</keyword>
<dbReference type="CDD" id="cd06223">
    <property type="entry name" value="PRTases_typeI"/>
    <property type="match status" value="1"/>
</dbReference>
<dbReference type="Proteomes" id="UP000733611">
    <property type="component" value="Unassembled WGS sequence"/>
</dbReference>
<keyword evidence="8 17" id="KW-0963">Cytoplasm</keyword>
<proteinExistence type="inferred from homology"/>